<keyword evidence="1" id="KW-0175">Coiled coil</keyword>
<sequence>MTQSQLETRVQASEKEIKELRVMLEERTRDVSLIKVDKNNLEMQKREADMKIMELTNSLKNETAFQQIVSQRNQELELEVRQIHRDKTLGLLSPRLPNNPQPSRDLEVVYPDLAAERSLQQKVDNIAVDKIRTLHSKKAQLEIELEKERHERVKDHAELARLKAKLAVYRSVK</sequence>
<organism evidence="2 3">
    <name type="scientific">Actinia tenebrosa</name>
    <name type="common">Australian red waratah sea anemone</name>
    <dbReference type="NCBI Taxonomy" id="6105"/>
    <lineage>
        <taxon>Eukaryota</taxon>
        <taxon>Metazoa</taxon>
        <taxon>Cnidaria</taxon>
        <taxon>Anthozoa</taxon>
        <taxon>Hexacorallia</taxon>
        <taxon>Actiniaria</taxon>
        <taxon>Actiniidae</taxon>
        <taxon>Actinia</taxon>
    </lineage>
</organism>
<dbReference type="KEGG" id="aten:116296110"/>
<dbReference type="OrthoDB" id="5982078at2759"/>
<evidence type="ECO:0000313" key="3">
    <source>
        <dbReference type="RefSeq" id="XP_031559928.1"/>
    </source>
</evidence>
<protein>
    <submittedName>
        <fullName evidence="3">Uncharacterized protein LOC116296110</fullName>
    </submittedName>
</protein>
<name>A0A6P8HX10_ACTTE</name>
<evidence type="ECO:0000313" key="2">
    <source>
        <dbReference type="Proteomes" id="UP000515163"/>
    </source>
</evidence>
<feature type="coiled-coil region" evidence="1">
    <location>
        <begin position="3"/>
        <end position="58"/>
    </location>
</feature>
<keyword evidence="2" id="KW-1185">Reference proteome</keyword>
<dbReference type="GeneID" id="116296110"/>
<dbReference type="AlphaFoldDB" id="A0A6P8HX10"/>
<evidence type="ECO:0000256" key="1">
    <source>
        <dbReference type="SAM" id="Coils"/>
    </source>
</evidence>
<accession>A0A6P8HX10</accession>
<dbReference type="RefSeq" id="XP_031559928.1">
    <property type="nucleotide sequence ID" value="XM_031704068.1"/>
</dbReference>
<dbReference type="Proteomes" id="UP000515163">
    <property type="component" value="Unplaced"/>
</dbReference>
<gene>
    <name evidence="3" type="primary">LOC116296110</name>
</gene>
<dbReference type="InParanoid" id="A0A6P8HX10"/>
<reference evidence="3" key="1">
    <citation type="submission" date="2025-08" db="UniProtKB">
        <authorList>
            <consortium name="RefSeq"/>
        </authorList>
    </citation>
    <scope>IDENTIFICATION</scope>
    <source>
        <tissue evidence="3">Tentacle</tissue>
    </source>
</reference>
<proteinExistence type="predicted"/>